<proteinExistence type="predicted"/>
<reference evidence="2" key="1">
    <citation type="submission" date="2015-11" db="EMBL/GenBank/DDBJ databases">
        <title>De novo transcriptome assembly of four potential Pierce s Disease insect vectors from Arizona vineyards.</title>
        <authorList>
            <person name="Tassone E.E."/>
        </authorList>
    </citation>
    <scope>NUCLEOTIDE SEQUENCE</scope>
</reference>
<accession>A0A1B6MEG7</accession>
<sequence>MPQSPAEDSDDDCNMAMASEPDEADQCKENLRKSRTHSFYCNILVTNFRRHVFRNHALEKEVREMWCGNDNDLKLRRKKRHQLFDVFRKKGNYMYNSSTNVPQDRPLLPLSDPHQH</sequence>
<protein>
    <submittedName>
        <fullName evidence="2">Uncharacterized protein</fullName>
    </submittedName>
</protein>
<organism evidence="2">
    <name type="scientific">Graphocephala atropunctata</name>
    <dbReference type="NCBI Taxonomy" id="36148"/>
    <lineage>
        <taxon>Eukaryota</taxon>
        <taxon>Metazoa</taxon>
        <taxon>Ecdysozoa</taxon>
        <taxon>Arthropoda</taxon>
        <taxon>Hexapoda</taxon>
        <taxon>Insecta</taxon>
        <taxon>Pterygota</taxon>
        <taxon>Neoptera</taxon>
        <taxon>Paraneoptera</taxon>
        <taxon>Hemiptera</taxon>
        <taxon>Auchenorrhyncha</taxon>
        <taxon>Membracoidea</taxon>
        <taxon>Cicadellidae</taxon>
        <taxon>Cicadellinae</taxon>
        <taxon>Cicadellini</taxon>
        <taxon>Graphocephala</taxon>
    </lineage>
</organism>
<dbReference type="AlphaFoldDB" id="A0A1B6MEG7"/>
<gene>
    <name evidence="2" type="ORF">g.31961</name>
</gene>
<evidence type="ECO:0000313" key="2">
    <source>
        <dbReference type="EMBL" id="JAT34316.1"/>
    </source>
</evidence>
<dbReference type="EMBL" id="GEBQ01005661">
    <property type="protein sequence ID" value="JAT34316.1"/>
    <property type="molecule type" value="Transcribed_RNA"/>
</dbReference>
<name>A0A1B6MEG7_9HEMI</name>
<feature type="region of interest" description="Disordered" evidence="1">
    <location>
        <begin position="1"/>
        <end position="24"/>
    </location>
</feature>
<evidence type="ECO:0000256" key="1">
    <source>
        <dbReference type="SAM" id="MobiDB-lite"/>
    </source>
</evidence>
<feature type="region of interest" description="Disordered" evidence="1">
    <location>
        <begin position="95"/>
        <end position="116"/>
    </location>
</feature>